<dbReference type="InterPro" id="IPR018244">
    <property type="entry name" value="Allrgn_V5/Tpx1_CS"/>
</dbReference>
<dbReference type="EMBL" id="AGCU01177963">
    <property type="status" value="NOT_ANNOTATED_CDS"/>
    <property type="molecule type" value="Genomic_DNA"/>
</dbReference>
<name>K7FMN6_PELSI</name>
<feature type="domain" description="ShKT" evidence="5">
    <location>
        <begin position="206"/>
        <end position="239"/>
    </location>
</feature>
<dbReference type="EMBL" id="AGCU01177964">
    <property type="status" value="NOT_ANNOTATED_CDS"/>
    <property type="molecule type" value="Genomic_DNA"/>
</dbReference>
<dbReference type="CDD" id="cd05383">
    <property type="entry name" value="CAP_CRISP"/>
    <property type="match status" value="1"/>
</dbReference>
<dbReference type="Ensembl" id="ENSPSIT00000009342.1">
    <property type="protein sequence ID" value="ENSPSIP00000009296.1"/>
    <property type="gene ID" value="ENSPSIG00000008444.1"/>
</dbReference>
<keyword evidence="2 3" id="KW-1015">Disulfide bond</keyword>
<dbReference type="Gene3D" id="1.10.10.740">
    <property type="entry name" value="Crisp domain"/>
    <property type="match status" value="1"/>
</dbReference>
<reference evidence="6" key="3">
    <citation type="submission" date="2025-08" db="UniProtKB">
        <authorList>
            <consortium name="Ensembl"/>
        </authorList>
    </citation>
    <scope>IDENTIFICATION</scope>
</reference>
<evidence type="ECO:0000256" key="1">
    <source>
        <dbReference type="ARBA" id="ARBA00009923"/>
    </source>
</evidence>
<evidence type="ECO:0000313" key="6">
    <source>
        <dbReference type="Ensembl" id="ENSPSIP00000009296.1"/>
    </source>
</evidence>
<dbReference type="Pfam" id="PF00188">
    <property type="entry name" value="CAP"/>
    <property type="match status" value="1"/>
</dbReference>
<dbReference type="Pfam" id="PF08562">
    <property type="entry name" value="Crisp"/>
    <property type="match status" value="1"/>
</dbReference>
<dbReference type="InterPro" id="IPR034117">
    <property type="entry name" value="SCP_CRISP"/>
</dbReference>
<feature type="chain" id="PRO_5003904380" description="ShKT domain-containing protein" evidence="4">
    <location>
        <begin position="20"/>
        <end position="244"/>
    </location>
</feature>
<sequence>MILLAAFLGLAAMLQRTVGEEAQETPDFAALSTDNEDQQREIVDKHNALRREVKPTAGNMLKMEWSTKAAENAKIWANECTLSHSPPNRRKTTLSCGENLLMSVAPHPWSIVIQSWYNEVENFKHGIGLTKPGEDTGHFTQVVWYSSYEVGCAVAYCPEKYFKYYYVCQYCPQTAASMKINTPYKAGTACEHCPDACDNGLCTNPCKYEDVFGNCNDLKRSPGCGYLVIRAGCHASCVCTTEIH</sequence>
<dbReference type="SUPFAM" id="SSF57546">
    <property type="entry name" value="Crisp domain-like"/>
    <property type="match status" value="1"/>
</dbReference>
<organism evidence="6 7">
    <name type="scientific">Pelodiscus sinensis</name>
    <name type="common">Chinese softshell turtle</name>
    <name type="synonym">Trionyx sinensis</name>
    <dbReference type="NCBI Taxonomy" id="13735"/>
    <lineage>
        <taxon>Eukaryota</taxon>
        <taxon>Metazoa</taxon>
        <taxon>Chordata</taxon>
        <taxon>Craniata</taxon>
        <taxon>Vertebrata</taxon>
        <taxon>Euteleostomi</taxon>
        <taxon>Archelosauria</taxon>
        <taxon>Testudinata</taxon>
        <taxon>Testudines</taxon>
        <taxon>Cryptodira</taxon>
        <taxon>Trionychia</taxon>
        <taxon>Trionychidae</taxon>
        <taxon>Pelodiscus</taxon>
    </lineage>
</organism>
<feature type="signal peptide" evidence="4">
    <location>
        <begin position="1"/>
        <end position="19"/>
    </location>
</feature>
<keyword evidence="4" id="KW-0732">Signal</keyword>
<dbReference type="GeneTree" id="ENSGT00940000156439"/>
<dbReference type="InterPro" id="IPR013871">
    <property type="entry name" value="Cysteine_rich_secretory"/>
</dbReference>
<proteinExistence type="inferred from homology"/>
<dbReference type="SMART" id="SM00198">
    <property type="entry name" value="SCP"/>
    <property type="match status" value="1"/>
</dbReference>
<protein>
    <recommendedName>
        <fullName evidence="5">ShKT domain-containing protein</fullName>
    </recommendedName>
</protein>
<dbReference type="InterPro" id="IPR001283">
    <property type="entry name" value="CRISP-related"/>
</dbReference>
<dbReference type="FunFam" id="1.10.10.740:FF:000001">
    <property type="entry name" value="Cysteine-rich secretory protein 2"/>
    <property type="match status" value="1"/>
</dbReference>
<keyword evidence="7" id="KW-1185">Reference proteome</keyword>
<feature type="disulfide bond" evidence="3">
    <location>
        <begin position="224"/>
        <end position="237"/>
    </location>
</feature>
<dbReference type="Proteomes" id="UP000007267">
    <property type="component" value="Unassembled WGS sequence"/>
</dbReference>
<dbReference type="SUPFAM" id="SSF55797">
    <property type="entry name" value="PR-1-like"/>
    <property type="match status" value="1"/>
</dbReference>
<comment type="caution">
    <text evidence="3">Lacks conserved residue(s) required for the propagation of feature annotation.</text>
</comment>
<dbReference type="GO" id="GO:0005576">
    <property type="term" value="C:extracellular region"/>
    <property type="evidence" value="ECO:0007669"/>
    <property type="project" value="InterPro"/>
</dbReference>
<evidence type="ECO:0000313" key="7">
    <source>
        <dbReference type="Proteomes" id="UP000007267"/>
    </source>
</evidence>
<evidence type="ECO:0000256" key="2">
    <source>
        <dbReference type="ARBA" id="ARBA00023157"/>
    </source>
</evidence>
<dbReference type="PROSITE" id="PS51670">
    <property type="entry name" value="SHKT"/>
    <property type="match status" value="1"/>
</dbReference>
<dbReference type="PANTHER" id="PTHR10334">
    <property type="entry name" value="CYSTEINE-RICH SECRETORY PROTEIN-RELATED"/>
    <property type="match status" value="1"/>
</dbReference>
<evidence type="ECO:0000256" key="4">
    <source>
        <dbReference type="SAM" id="SignalP"/>
    </source>
</evidence>
<dbReference type="InterPro" id="IPR035940">
    <property type="entry name" value="CAP_sf"/>
</dbReference>
<dbReference type="InterPro" id="IPR003582">
    <property type="entry name" value="ShKT_dom"/>
</dbReference>
<dbReference type="Gene3D" id="3.40.33.10">
    <property type="entry name" value="CAP"/>
    <property type="match status" value="1"/>
</dbReference>
<dbReference type="eggNOG" id="KOG3017">
    <property type="taxonomic scope" value="Eukaryota"/>
</dbReference>
<dbReference type="InterPro" id="IPR014044">
    <property type="entry name" value="CAP_dom"/>
</dbReference>
<dbReference type="PROSITE" id="PS01009">
    <property type="entry name" value="CRISP_1"/>
    <property type="match status" value="1"/>
</dbReference>
<reference evidence="7" key="1">
    <citation type="submission" date="2011-10" db="EMBL/GenBank/DDBJ databases">
        <authorList>
            <consortium name="Soft-shell Turtle Genome Consortium"/>
        </authorList>
    </citation>
    <scope>NUCLEOTIDE SEQUENCE [LARGE SCALE GENOMIC DNA]</scope>
    <source>
        <strain evidence="7">Daiwa-1</strain>
    </source>
</reference>
<dbReference type="STRING" id="13735.ENSPSIP00000009296"/>
<evidence type="ECO:0000259" key="5">
    <source>
        <dbReference type="PROSITE" id="PS51670"/>
    </source>
</evidence>
<reference evidence="6" key="4">
    <citation type="submission" date="2025-09" db="UniProtKB">
        <authorList>
            <consortium name="Ensembl"/>
        </authorList>
    </citation>
    <scope>IDENTIFICATION</scope>
</reference>
<feature type="disulfide bond" evidence="3">
    <location>
        <begin position="215"/>
        <end position="233"/>
    </location>
</feature>
<dbReference type="OMA" id="IANCGEN"/>
<dbReference type="PRINTS" id="PR00837">
    <property type="entry name" value="V5TPXLIKE"/>
</dbReference>
<dbReference type="AlphaFoldDB" id="K7FMN6"/>
<dbReference type="FunFam" id="3.40.33.10:FF:000005">
    <property type="entry name" value="Cysteine-rich secretory protein 2"/>
    <property type="match status" value="1"/>
</dbReference>
<reference evidence="7" key="2">
    <citation type="journal article" date="2013" name="Nat. Genet.">
        <title>The draft genomes of soft-shell turtle and green sea turtle yield insights into the development and evolution of the turtle-specific body plan.</title>
        <authorList>
            <person name="Wang Z."/>
            <person name="Pascual-Anaya J."/>
            <person name="Zadissa A."/>
            <person name="Li W."/>
            <person name="Niimura Y."/>
            <person name="Huang Z."/>
            <person name="Li C."/>
            <person name="White S."/>
            <person name="Xiong Z."/>
            <person name="Fang D."/>
            <person name="Wang B."/>
            <person name="Ming Y."/>
            <person name="Chen Y."/>
            <person name="Zheng Y."/>
            <person name="Kuraku S."/>
            <person name="Pignatelli M."/>
            <person name="Herrero J."/>
            <person name="Beal K."/>
            <person name="Nozawa M."/>
            <person name="Li Q."/>
            <person name="Wang J."/>
            <person name="Zhang H."/>
            <person name="Yu L."/>
            <person name="Shigenobu S."/>
            <person name="Wang J."/>
            <person name="Liu J."/>
            <person name="Flicek P."/>
            <person name="Searle S."/>
            <person name="Wang J."/>
            <person name="Kuratani S."/>
            <person name="Yin Y."/>
            <person name="Aken B."/>
            <person name="Zhang G."/>
            <person name="Irie N."/>
        </authorList>
    </citation>
    <scope>NUCLEOTIDE SEQUENCE [LARGE SCALE GENOMIC DNA]</scope>
    <source>
        <strain evidence="7">Daiwa-1</strain>
    </source>
</reference>
<accession>K7FMN6</accession>
<dbReference type="InterPro" id="IPR042076">
    <property type="entry name" value="Crisp-like_dom"/>
</dbReference>
<evidence type="ECO:0000256" key="3">
    <source>
        <dbReference type="PROSITE-ProRule" id="PRU01005"/>
    </source>
</evidence>
<comment type="similarity">
    <text evidence="1">Belongs to the CRISP family.</text>
</comment>